<dbReference type="AlphaFoldDB" id="A0A371EWB4"/>
<keyword evidence="1" id="KW-1133">Transmembrane helix</keyword>
<proteinExistence type="predicted"/>
<gene>
    <name evidence="2" type="ORF">CR513_50422</name>
</gene>
<comment type="caution">
    <text evidence="2">The sequence shown here is derived from an EMBL/GenBank/DDBJ whole genome shotgun (WGS) entry which is preliminary data.</text>
</comment>
<accession>A0A371EWB4</accession>
<dbReference type="Proteomes" id="UP000257109">
    <property type="component" value="Unassembled WGS sequence"/>
</dbReference>
<evidence type="ECO:0000313" key="3">
    <source>
        <dbReference type="Proteomes" id="UP000257109"/>
    </source>
</evidence>
<keyword evidence="3" id="KW-1185">Reference proteome</keyword>
<feature type="non-terminal residue" evidence="2">
    <location>
        <position position="1"/>
    </location>
</feature>
<protein>
    <submittedName>
        <fullName evidence="2">Uncharacterized protein</fullName>
    </submittedName>
</protein>
<evidence type="ECO:0000256" key="1">
    <source>
        <dbReference type="SAM" id="Phobius"/>
    </source>
</evidence>
<reference evidence="2" key="1">
    <citation type="submission" date="2018-05" db="EMBL/GenBank/DDBJ databases">
        <title>Draft genome of Mucuna pruriens seed.</title>
        <authorList>
            <person name="Nnadi N.E."/>
            <person name="Vos R."/>
            <person name="Hasami M.H."/>
            <person name="Devisetty U.K."/>
            <person name="Aguiy J.C."/>
        </authorList>
    </citation>
    <scope>NUCLEOTIDE SEQUENCE [LARGE SCALE GENOMIC DNA]</scope>
    <source>
        <strain evidence="2">JCA_2017</strain>
    </source>
</reference>
<name>A0A371EWB4_MUCPR</name>
<organism evidence="2 3">
    <name type="scientific">Mucuna pruriens</name>
    <name type="common">Velvet bean</name>
    <name type="synonym">Dolichos pruriens</name>
    <dbReference type="NCBI Taxonomy" id="157652"/>
    <lineage>
        <taxon>Eukaryota</taxon>
        <taxon>Viridiplantae</taxon>
        <taxon>Streptophyta</taxon>
        <taxon>Embryophyta</taxon>
        <taxon>Tracheophyta</taxon>
        <taxon>Spermatophyta</taxon>
        <taxon>Magnoliopsida</taxon>
        <taxon>eudicotyledons</taxon>
        <taxon>Gunneridae</taxon>
        <taxon>Pentapetalae</taxon>
        <taxon>rosids</taxon>
        <taxon>fabids</taxon>
        <taxon>Fabales</taxon>
        <taxon>Fabaceae</taxon>
        <taxon>Papilionoideae</taxon>
        <taxon>50 kb inversion clade</taxon>
        <taxon>NPAAA clade</taxon>
        <taxon>indigoferoid/millettioid clade</taxon>
        <taxon>Phaseoleae</taxon>
        <taxon>Mucuna</taxon>
    </lineage>
</organism>
<keyword evidence="1" id="KW-0472">Membrane</keyword>
<evidence type="ECO:0000313" key="2">
    <source>
        <dbReference type="EMBL" id="RDX70348.1"/>
    </source>
</evidence>
<dbReference type="EMBL" id="QJKJ01011740">
    <property type="protein sequence ID" value="RDX70348.1"/>
    <property type="molecule type" value="Genomic_DNA"/>
</dbReference>
<sequence>MQLLLDLELSLVASYPVDYFFNHHPLITNSLYRLTMMWIRPQILIIIGLPQDIVFLLVLILYYNVPRNNFLLPNLVLRSKLSWIQSFLNELGVPFTTLSIYCDNLSIASLSYNPVLHCHTKHMKLNSSSSHNSFTL</sequence>
<feature type="transmembrane region" description="Helical" evidence="1">
    <location>
        <begin position="43"/>
        <end position="63"/>
    </location>
</feature>
<keyword evidence="1" id="KW-0812">Transmembrane</keyword>